<dbReference type="PANTHER" id="PTHR23076:SF97">
    <property type="entry name" value="ATP-DEPENDENT ZINC METALLOPROTEASE YME1L1"/>
    <property type="match status" value="1"/>
</dbReference>
<dbReference type="GO" id="GO:0005886">
    <property type="term" value="C:plasma membrane"/>
    <property type="evidence" value="ECO:0007669"/>
    <property type="project" value="TreeGrafter"/>
</dbReference>
<dbReference type="Pfam" id="PF01434">
    <property type="entry name" value="Peptidase_M41"/>
    <property type="match status" value="1"/>
</dbReference>
<evidence type="ECO:0000259" key="2">
    <source>
        <dbReference type="Pfam" id="PF01434"/>
    </source>
</evidence>
<dbReference type="GO" id="GO:0051301">
    <property type="term" value="P:cell division"/>
    <property type="evidence" value="ECO:0007669"/>
    <property type="project" value="UniProtKB-KW"/>
</dbReference>
<protein>
    <submittedName>
        <fullName evidence="4">ATP-dependent Zn protease</fullName>
    </submittedName>
    <submittedName>
        <fullName evidence="3">Cell division protease FtsH</fullName>
        <ecNumber evidence="3">3.4.24.-</ecNumber>
    </submittedName>
</protein>
<dbReference type="InterPro" id="IPR037219">
    <property type="entry name" value="Peptidase_M41-like"/>
</dbReference>
<gene>
    <name evidence="4" type="ORF">EFD55_06750</name>
    <name evidence="3" type="ORF">FHS26_001360</name>
</gene>
<dbReference type="GO" id="GO:0005524">
    <property type="term" value="F:ATP binding"/>
    <property type="evidence" value="ECO:0007669"/>
    <property type="project" value="InterPro"/>
</dbReference>
<dbReference type="EMBL" id="RJJT01000004">
    <property type="protein sequence ID" value="RSB81653.1"/>
    <property type="molecule type" value="Genomic_DNA"/>
</dbReference>
<proteinExistence type="predicted"/>
<dbReference type="GO" id="GO:0006508">
    <property type="term" value="P:proteolysis"/>
    <property type="evidence" value="ECO:0007669"/>
    <property type="project" value="UniProtKB-KW"/>
</dbReference>
<dbReference type="Proteomes" id="UP000518315">
    <property type="component" value="Unassembled WGS sequence"/>
</dbReference>
<feature type="region of interest" description="Disordered" evidence="1">
    <location>
        <begin position="1"/>
        <end position="31"/>
    </location>
</feature>
<dbReference type="GO" id="GO:0004222">
    <property type="term" value="F:metalloendopeptidase activity"/>
    <property type="evidence" value="ECO:0007669"/>
    <property type="project" value="InterPro"/>
</dbReference>
<keyword evidence="6" id="KW-1185">Reference proteome</keyword>
<feature type="domain" description="Peptidase M41" evidence="2">
    <location>
        <begin position="98"/>
        <end position="265"/>
    </location>
</feature>
<dbReference type="EC" id="3.4.24.-" evidence="3"/>
<dbReference type="InterPro" id="IPR000642">
    <property type="entry name" value="Peptidase_M41"/>
</dbReference>
<evidence type="ECO:0000313" key="4">
    <source>
        <dbReference type="EMBL" id="RSB81653.1"/>
    </source>
</evidence>
<keyword evidence="3" id="KW-0378">Hydrolase</keyword>
<evidence type="ECO:0000256" key="1">
    <source>
        <dbReference type="SAM" id="MobiDB-lite"/>
    </source>
</evidence>
<keyword evidence="3" id="KW-0131">Cell cycle</keyword>
<evidence type="ECO:0000313" key="6">
    <source>
        <dbReference type="Proteomes" id="UP000518315"/>
    </source>
</evidence>
<dbReference type="Proteomes" id="UP000277279">
    <property type="component" value="Unassembled WGS sequence"/>
</dbReference>
<evidence type="ECO:0000313" key="5">
    <source>
        <dbReference type="Proteomes" id="UP000277279"/>
    </source>
</evidence>
<reference evidence="3 6" key="2">
    <citation type="submission" date="2020-08" db="EMBL/GenBank/DDBJ databases">
        <title>Genomic Encyclopedia of Type Strains, Phase III (KMG-III): the genomes of soil and plant-associated and newly described type strains.</title>
        <authorList>
            <person name="Whitman W."/>
        </authorList>
    </citation>
    <scope>NUCLEOTIDE SEQUENCE [LARGE SCALE GENOMIC DNA]</scope>
    <source>
        <strain evidence="3 6">CECT 4113</strain>
    </source>
</reference>
<reference evidence="4 5" key="1">
    <citation type="submission" date="2018-11" db="EMBL/GenBank/DDBJ databases">
        <authorList>
            <person name="Huo Y."/>
        </authorList>
    </citation>
    <scope>NUCLEOTIDE SEQUENCE [LARGE SCALE GENOMIC DNA]</scope>
    <source>
        <strain evidence="4 5">DSM 30132</strain>
    </source>
</reference>
<sequence length="271" mass="29439">MSRAVETIHAAGEPDGAGSTNTNQGVRDPRPYCDDESVAQALLRLATRAIGLTGADIERVVREARLKARREKRRLTYGDIEAGIRGHRPPVPYDVRWRLAIHEAGHAVVHHALRLGSIKSLTIDAKDGGHNAVTFATGAPDTVEWYGRLLAMLLAGRAAELIVLKAVSAGSGGAEQSDLARATRIALDMEQVLGFGGRYPLLYLEHKDPTAILSRDADLAKRVHERLEFAQARATEVIFEHRAAFDRLVRALFDAQALDGDAVMDILASTS</sequence>
<evidence type="ECO:0000313" key="3">
    <source>
        <dbReference type="EMBL" id="MBB3133647.1"/>
    </source>
</evidence>
<dbReference type="RefSeq" id="WP_125843836.1">
    <property type="nucleotide sequence ID" value="NZ_JACHXH010000004.1"/>
</dbReference>
<dbReference type="OrthoDB" id="8371880at2"/>
<keyword evidence="3" id="KW-0132">Cell division</keyword>
<dbReference type="Gene3D" id="1.10.8.60">
    <property type="match status" value="1"/>
</dbReference>
<dbReference type="GO" id="GO:0004176">
    <property type="term" value="F:ATP-dependent peptidase activity"/>
    <property type="evidence" value="ECO:0007669"/>
    <property type="project" value="InterPro"/>
</dbReference>
<dbReference type="PANTHER" id="PTHR23076">
    <property type="entry name" value="METALLOPROTEASE M41 FTSH"/>
    <property type="match status" value="1"/>
</dbReference>
<accession>A0A3R9ARK5</accession>
<dbReference type="GO" id="GO:0030163">
    <property type="term" value="P:protein catabolic process"/>
    <property type="evidence" value="ECO:0007669"/>
    <property type="project" value="TreeGrafter"/>
</dbReference>
<comment type="caution">
    <text evidence="4">The sequence shown here is derived from an EMBL/GenBank/DDBJ whole genome shotgun (WGS) entry which is preliminary data.</text>
</comment>
<name>A0A3R9ARK5_9HYPH</name>
<dbReference type="EMBL" id="JACHXH010000004">
    <property type="protein sequence ID" value="MBB3133647.1"/>
    <property type="molecule type" value="Genomic_DNA"/>
</dbReference>
<organism evidence="4 5">
    <name type="scientific">Rhizobium pisi</name>
    <dbReference type="NCBI Taxonomy" id="574561"/>
    <lineage>
        <taxon>Bacteria</taxon>
        <taxon>Pseudomonadati</taxon>
        <taxon>Pseudomonadota</taxon>
        <taxon>Alphaproteobacteria</taxon>
        <taxon>Hyphomicrobiales</taxon>
        <taxon>Rhizobiaceae</taxon>
        <taxon>Rhizobium/Agrobacterium group</taxon>
        <taxon>Rhizobium</taxon>
    </lineage>
</organism>
<dbReference type="AlphaFoldDB" id="A0A3R9ARK5"/>
<keyword evidence="4" id="KW-0645">Protease</keyword>
<dbReference type="SUPFAM" id="SSF140990">
    <property type="entry name" value="FtsH protease domain-like"/>
    <property type="match status" value="1"/>
</dbReference>
<dbReference type="Gene3D" id="1.20.58.760">
    <property type="entry name" value="Peptidase M41"/>
    <property type="match status" value="1"/>
</dbReference>